<dbReference type="Gene3D" id="3.40.50.300">
    <property type="entry name" value="P-loop containing nucleotide triphosphate hydrolases"/>
    <property type="match status" value="1"/>
</dbReference>
<dbReference type="InterPro" id="IPR029787">
    <property type="entry name" value="Nucleotide_cyclase"/>
</dbReference>
<dbReference type="Proteomes" id="UP000239001">
    <property type="component" value="Unassembled WGS sequence"/>
</dbReference>
<reference evidence="3 4" key="1">
    <citation type="submission" date="2018-03" db="EMBL/GenBank/DDBJ databases">
        <title>The ancient ancestry and fast evolution of plastids.</title>
        <authorList>
            <person name="Moore K.R."/>
            <person name="Magnabosco C."/>
            <person name="Momper L."/>
            <person name="Gold D.A."/>
            <person name="Bosak T."/>
            <person name="Fournier G.P."/>
        </authorList>
    </citation>
    <scope>NUCLEOTIDE SEQUENCE [LARGE SCALE GENOMIC DNA]</scope>
    <source>
        <strain evidence="3 4">CCALA 016</strain>
    </source>
</reference>
<evidence type="ECO:0000256" key="1">
    <source>
        <dbReference type="SAM" id="MobiDB-lite"/>
    </source>
</evidence>
<dbReference type="GO" id="GO:0005886">
    <property type="term" value="C:plasma membrane"/>
    <property type="evidence" value="ECO:0007669"/>
    <property type="project" value="TreeGrafter"/>
</dbReference>
<evidence type="ECO:0000313" key="3">
    <source>
        <dbReference type="EMBL" id="PSF35252.1"/>
    </source>
</evidence>
<dbReference type="OrthoDB" id="502668at2"/>
<dbReference type="AlphaFoldDB" id="A0A2T1LUL4"/>
<dbReference type="PROSITE" id="PS50887">
    <property type="entry name" value="GGDEF"/>
    <property type="match status" value="1"/>
</dbReference>
<dbReference type="GO" id="GO:1902201">
    <property type="term" value="P:negative regulation of bacterial-type flagellum-dependent cell motility"/>
    <property type="evidence" value="ECO:0007669"/>
    <property type="project" value="TreeGrafter"/>
</dbReference>
<dbReference type="PANTHER" id="PTHR45138">
    <property type="entry name" value="REGULATORY COMPONENTS OF SENSORY TRANSDUCTION SYSTEM"/>
    <property type="match status" value="1"/>
</dbReference>
<dbReference type="GO" id="GO:0052621">
    <property type="term" value="F:diguanylate cyclase activity"/>
    <property type="evidence" value="ECO:0007669"/>
    <property type="project" value="TreeGrafter"/>
</dbReference>
<dbReference type="NCBIfam" id="TIGR00254">
    <property type="entry name" value="GGDEF"/>
    <property type="match status" value="1"/>
</dbReference>
<dbReference type="InterPro" id="IPR000160">
    <property type="entry name" value="GGDEF_dom"/>
</dbReference>
<dbReference type="SMART" id="SM00267">
    <property type="entry name" value="GGDEF"/>
    <property type="match status" value="1"/>
</dbReference>
<protein>
    <submittedName>
        <fullName evidence="3">Diguanylate cyclase</fullName>
    </submittedName>
</protein>
<dbReference type="InterPro" id="IPR027417">
    <property type="entry name" value="P-loop_NTPase"/>
</dbReference>
<feature type="region of interest" description="Disordered" evidence="1">
    <location>
        <begin position="103"/>
        <end position="124"/>
    </location>
</feature>
<sequence>MISSEPLATPYCMTIDEVIRLLDNSQLRNITPLQDKVLRLAWEGRTYAEMASALHYQDAYLKNIASGLWQELSLLFGEPITKTNFSYKLKNRSLTEEQQQYLDTPNNISSRQQKNTPESPYGPVPLNSDFYVERPPVEELAFMEVHKPGGVIRLKAPAKMGKSSLLLRIIAQAKIVNYHTIQIDFREIDQTRFENLDKLLRWFCTVISRQLNLKPKLNEYWDDDIGSKVNCSYYLQHYILSNLENPLVISFNDIHHILAYSELAANFLSLLRYWYEQSRQSEIWQKLRMILVHSTEIYVPLRFHESPFNVGLPITIPEFTLPQIQELAKRHGLDWNNATGTKYSQILMTLIGGHPYLVRLALYYICWRGMSLETLITEASTSKGIYREHLQNYLVILQSHPELLNCWLLIVTSTEPVQLETVTVYCLESLGLIKIVEGGVVPRCELYRQYFHRQLLLVNLMDNQLKRLEEDNQRLQENCYIDQYTQTGNRRGFNQTLEIEWRRMTRNKLPIALILCHVAFFKTYENSLDEFARNDYLKQVAPIIKNCVQRASDYVARYDDNVFGIILPETSLPGATKVAERIRQNIELIVNEEILGSITVNVGVACIIPEIEINSSFLEHEAQKALYRSRRMGPNTIIVSSLLDE</sequence>
<organism evidence="3 4">
    <name type="scientific">Aphanothece hegewaldii CCALA 016</name>
    <dbReference type="NCBI Taxonomy" id="2107694"/>
    <lineage>
        <taxon>Bacteria</taxon>
        <taxon>Bacillati</taxon>
        <taxon>Cyanobacteriota</taxon>
        <taxon>Cyanophyceae</taxon>
        <taxon>Oscillatoriophycideae</taxon>
        <taxon>Chroococcales</taxon>
        <taxon>Aphanothecaceae</taxon>
        <taxon>Aphanothece</taxon>
    </lineage>
</organism>
<proteinExistence type="predicted"/>
<dbReference type="SUPFAM" id="SSF55073">
    <property type="entry name" value="Nucleotide cyclase"/>
    <property type="match status" value="1"/>
</dbReference>
<reference evidence="3 4" key="2">
    <citation type="submission" date="2018-03" db="EMBL/GenBank/DDBJ databases">
        <authorList>
            <person name="Keele B.F."/>
        </authorList>
    </citation>
    <scope>NUCLEOTIDE SEQUENCE [LARGE SCALE GENOMIC DNA]</scope>
    <source>
        <strain evidence="3 4">CCALA 016</strain>
    </source>
</reference>
<comment type="caution">
    <text evidence="3">The sequence shown here is derived from an EMBL/GenBank/DDBJ whole genome shotgun (WGS) entry which is preliminary data.</text>
</comment>
<dbReference type="Pfam" id="PF14516">
    <property type="entry name" value="AAA_35"/>
    <property type="match status" value="1"/>
</dbReference>
<feature type="domain" description="GGDEF" evidence="2">
    <location>
        <begin position="509"/>
        <end position="642"/>
    </location>
</feature>
<dbReference type="GO" id="GO:0043709">
    <property type="term" value="P:cell adhesion involved in single-species biofilm formation"/>
    <property type="evidence" value="ECO:0007669"/>
    <property type="project" value="TreeGrafter"/>
</dbReference>
<keyword evidence="4" id="KW-1185">Reference proteome</keyword>
<evidence type="ECO:0000313" key="4">
    <source>
        <dbReference type="Proteomes" id="UP000239001"/>
    </source>
</evidence>
<dbReference type="InterPro" id="IPR050469">
    <property type="entry name" value="Diguanylate_Cyclase"/>
</dbReference>
<dbReference type="PANTHER" id="PTHR45138:SF9">
    <property type="entry name" value="DIGUANYLATE CYCLASE DGCM-RELATED"/>
    <property type="match status" value="1"/>
</dbReference>
<dbReference type="InterPro" id="IPR043128">
    <property type="entry name" value="Rev_trsase/Diguanyl_cyclase"/>
</dbReference>
<dbReference type="SUPFAM" id="SSF52540">
    <property type="entry name" value="P-loop containing nucleoside triphosphate hydrolases"/>
    <property type="match status" value="1"/>
</dbReference>
<dbReference type="Pfam" id="PF00990">
    <property type="entry name" value="GGDEF"/>
    <property type="match status" value="1"/>
</dbReference>
<name>A0A2T1LUL4_9CHRO</name>
<accession>A0A2T1LUL4</accession>
<evidence type="ECO:0000259" key="2">
    <source>
        <dbReference type="PROSITE" id="PS50887"/>
    </source>
</evidence>
<feature type="compositionally biased region" description="Polar residues" evidence="1">
    <location>
        <begin position="103"/>
        <end position="118"/>
    </location>
</feature>
<gene>
    <name evidence="3" type="ORF">C7H19_16975</name>
</gene>
<dbReference type="Pfam" id="PF26355">
    <property type="entry name" value="HTH_VMAP-M9"/>
    <property type="match status" value="1"/>
</dbReference>
<dbReference type="InterPro" id="IPR058651">
    <property type="entry name" value="HTH_VMAP-M9"/>
</dbReference>
<dbReference type="RefSeq" id="WP_106458112.1">
    <property type="nucleotide sequence ID" value="NZ_PXOH01000021.1"/>
</dbReference>
<dbReference type="Gene3D" id="3.30.70.270">
    <property type="match status" value="1"/>
</dbReference>
<dbReference type="EMBL" id="PXOH01000021">
    <property type="protein sequence ID" value="PSF35252.1"/>
    <property type="molecule type" value="Genomic_DNA"/>
</dbReference>
<dbReference type="CDD" id="cd01949">
    <property type="entry name" value="GGDEF"/>
    <property type="match status" value="1"/>
</dbReference>